<dbReference type="InterPro" id="IPR051791">
    <property type="entry name" value="Pra-immunoreactive"/>
</dbReference>
<reference evidence="8 9" key="1">
    <citation type="submission" date="2017-03" db="EMBL/GenBank/DDBJ databases">
        <title>Draft genome sequence of Streptomyces scabrisporus NF3, endophyte isolated from Amphipterygium adstringens.</title>
        <authorList>
            <person name="Vazquez M."/>
            <person name="Ceapa C.D."/>
            <person name="Rodriguez Luna D."/>
            <person name="Sanchez Esquivel S."/>
        </authorList>
    </citation>
    <scope>NUCLEOTIDE SEQUENCE [LARGE SCALE GENOMIC DNA]</scope>
    <source>
        <strain evidence="8 9">NF3</strain>
    </source>
</reference>
<dbReference type="OrthoDB" id="5187110at2"/>
<dbReference type="AlphaFoldDB" id="A0A1T3P2R6"/>
<evidence type="ECO:0000259" key="7">
    <source>
        <dbReference type="Pfam" id="PF06271"/>
    </source>
</evidence>
<evidence type="ECO:0000313" key="9">
    <source>
        <dbReference type="Proteomes" id="UP000190037"/>
    </source>
</evidence>
<evidence type="ECO:0000256" key="2">
    <source>
        <dbReference type="ARBA" id="ARBA00022475"/>
    </source>
</evidence>
<evidence type="ECO:0000256" key="1">
    <source>
        <dbReference type="ARBA" id="ARBA00004651"/>
    </source>
</evidence>
<keyword evidence="2" id="KW-1003">Cell membrane</keyword>
<dbReference type="PANTHER" id="PTHR36115:SF6">
    <property type="entry name" value="PROLINE-RICH ANTIGEN HOMOLOG"/>
    <property type="match status" value="1"/>
</dbReference>
<proteinExistence type="predicted"/>
<gene>
    <name evidence="8" type="ORF">B4N89_21740</name>
</gene>
<accession>A0A1T3P2R6</accession>
<evidence type="ECO:0000256" key="3">
    <source>
        <dbReference type="ARBA" id="ARBA00022692"/>
    </source>
</evidence>
<protein>
    <submittedName>
        <fullName evidence="8">RDD family protein</fullName>
    </submittedName>
</protein>
<keyword evidence="3 6" id="KW-0812">Transmembrane</keyword>
<dbReference type="Pfam" id="PF06271">
    <property type="entry name" value="RDD"/>
    <property type="match status" value="1"/>
</dbReference>
<feature type="transmembrane region" description="Helical" evidence="6">
    <location>
        <begin position="95"/>
        <end position="117"/>
    </location>
</feature>
<dbReference type="STRING" id="159449.B4N89_21740"/>
<dbReference type="EMBL" id="MWQN01000001">
    <property type="protein sequence ID" value="OPC83210.1"/>
    <property type="molecule type" value="Genomic_DNA"/>
</dbReference>
<keyword evidence="5 6" id="KW-0472">Membrane</keyword>
<evidence type="ECO:0000256" key="6">
    <source>
        <dbReference type="SAM" id="Phobius"/>
    </source>
</evidence>
<keyword evidence="9" id="KW-1185">Reference proteome</keyword>
<dbReference type="GO" id="GO:0005886">
    <property type="term" value="C:plasma membrane"/>
    <property type="evidence" value="ECO:0007669"/>
    <property type="project" value="UniProtKB-SubCell"/>
</dbReference>
<feature type="domain" description="RDD" evidence="7">
    <location>
        <begin position="64"/>
        <end position="169"/>
    </location>
</feature>
<name>A0A1T3P2R6_9ACTN</name>
<dbReference type="PANTHER" id="PTHR36115">
    <property type="entry name" value="PROLINE-RICH ANTIGEN HOMOLOG-RELATED"/>
    <property type="match status" value="1"/>
</dbReference>
<comment type="caution">
    <text evidence="8">The sequence shown here is derived from an EMBL/GenBank/DDBJ whole genome shotgun (WGS) entry which is preliminary data.</text>
</comment>
<dbReference type="InterPro" id="IPR010432">
    <property type="entry name" value="RDD"/>
</dbReference>
<evidence type="ECO:0000256" key="5">
    <source>
        <dbReference type="ARBA" id="ARBA00023136"/>
    </source>
</evidence>
<organism evidence="8 9">
    <name type="scientific">Embleya scabrispora</name>
    <dbReference type="NCBI Taxonomy" id="159449"/>
    <lineage>
        <taxon>Bacteria</taxon>
        <taxon>Bacillati</taxon>
        <taxon>Actinomycetota</taxon>
        <taxon>Actinomycetes</taxon>
        <taxon>Kitasatosporales</taxon>
        <taxon>Streptomycetaceae</taxon>
        <taxon>Embleya</taxon>
    </lineage>
</organism>
<evidence type="ECO:0000256" key="4">
    <source>
        <dbReference type="ARBA" id="ARBA00022989"/>
    </source>
</evidence>
<sequence length="178" mass="18952">MRVPVIGRRYAHPEAGESARLVYFGGVDENTSASRTQASGAADDEFAYRGKRLGLPEDGPNSLAPTGRRLLALVIDWGICYVIALSFLGGGKLNAIGTSWGTLGVFAVENLLLVSTLGWTLGKRIMGIRVVSVTRGSLLPLAVVVRTFLLCLVIPPAIYDRDGRGFHDKAVGTAVVRA</sequence>
<keyword evidence="4 6" id="KW-1133">Transmembrane helix</keyword>
<feature type="transmembrane region" description="Helical" evidence="6">
    <location>
        <begin position="138"/>
        <end position="159"/>
    </location>
</feature>
<dbReference type="RefSeq" id="WP_078977505.1">
    <property type="nucleotide sequence ID" value="NZ_MWQN01000001.1"/>
</dbReference>
<feature type="transmembrane region" description="Helical" evidence="6">
    <location>
        <begin position="70"/>
        <end position="89"/>
    </location>
</feature>
<comment type="subcellular location">
    <subcellularLocation>
        <location evidence="1">Cell membrane</location>
        <topology evidence="1">Multi-pass membrane protein</topology>
    </subcellularLocation>
</comment>
<evidence type="ECO:0000313" key="8">
    <source>
        <dbReference type="EMBL" id="OPC83210.1"/>
    </source>
</evidence>
<dbReference type="Proteomes" id="UP000190037">
    <property type="component" value="Unassembled WGS sequence"/>
</dbReference>